<dbReference type="InterPro" id="IPR016040">
    <property type="entry name" value="NAD(P)-bd_dom"/>
</dbReference>
<name>A0A3B0X945_9ZZZZ</name>
<evidence type="ECO:0000259" key="1">
    <source>
        <dbReference type="Pfam" id="PF13460"/>
    </source>
</evidence>
<dbReference type="GO" id="GO:0004029">
    <property type="term" value="F:aldehyde dehydrogenase (NAD+) activity"/>
    <property type="evidence" value="ECO:0007669"/>
    <property type="project" value="TreeGrafter"/>
</dbReference>
<dbReference type="PANTHER" id="PTHR48079:SF6">
    <property type="entry name" value="NAD(P)-BINDING DOMAIN-CONTAINING PROTEIN-RELATED"/>
    <property type="match status" value="1"/>
</dbReference>
<gene>
    <name evidence="2" type="ORF">MNBD_GAMMA05-1085</name>
</gene>
<feature type="domain" description="NAD(P)-binding" evidence="1">
    <location>
        <begin position="8"/>
        <end position="118"/>
    </location>
</feature>
<evidence type="ECO:0000313" key="2">
    <source>
        <dbReference type="EMBL" id="VAW52474.1"/>
    </source>
</evidence>
<dbReference type="InterPro" id="IPR036291">
    <property type="entry name" value="NAD(P)-bd_dom_sf"/>
</dbReference>
<accession>A0A3B0X945</accession>
<protein>
    <recommendedName>
        <fullName evidence="1">NAD(P)-binding domain-containing protein</fullName>
    </recommendedName>
</protein>
<dbReference type="Pfam" id="PF13460">
    <property type="entry name" value="NAD_binding_10"/>
    <property type="match status" value="1"/>
</dbReference>
<organism evidence="2">
    <name type="scientific">hydrothermal vent metagenome</name>
    <dbReference type="NCBI Taxonomy" id="652676"/>
    <lineage>
        <taxon>unclassified sequences</taxon>
        <taxon>metagenomes</taxon>
        <taxon>ecological metagenomes</taxon>
    </lineage>
</organism>
<dbReference type="SUPFAM" id="SSF51735">
    <property type="entry name" value="NAD(P)-binding Rossmann-fold domains"/>
    <property type="match status" value="1"/>
</dbReference>
<proteinExistence type="predicted"/>
<dbReference type="EMBL" id="UOFE01000028">
    <property type="protein sequence ID" value="VAW52474.1"/>
    <property type="molecule type" value="Genomic_DNA"/>
</dbReference>
<dbReference type="InterPro" id="IPR051783">
    <property type="entry name" value="NAD(P)-dependent_oxidoreduct"/>
</dbReference>
<dbReference type="Gene3D" id="3.40.50.720">
    <property type="entry name" value="NAD(P)-binding Rossmann-like Domain"/>
    <property type="match status" value="1"/>
</dbReference>
<sequence length="184" mass="20846">MKTVLVTGATGFLGSHVLEVLMSNEGIKLIAACRNPTKLLPNFKGEVRQGDLTDSTYIKQVTKGVDIICHAAAWTSLWAHRKDEQRLYREPTKALIDAAISDSVERFIFDSSVVVSRPHRDGSTINDDEPPKHPGMWPHMDIVVDIEIYVATIKERHNDDRFALWSFCRETFQSRIFVTFTAQT</sequence>
<dbReference type="PANTHER" id="PTHR48079">
    <property type="entry name" value="PROTEIN YEEZ"/>
    <property type="match status" value="1"/>
</dbReference>
<dbReference type="GO" id="GO:0005737">
    <property type="term" value="C:cytoplasm"/>
    <property type="evidence" value="ECO:0007669"/>
    <property type="project" value="TreeGrafter"/>
</dbReference>
<dbReference type="AlphaFoldDB" id="A0A3B0X945"/>
<reference evidence="2" key="1">
    <citation type="submission" date="2018-06" db="EMBL/GenBank/DDBJ databases">
        <authorList>
            <person name="Zhirakovskaya E."/>
        </authorList>
    </citation>
    <scope>NUCLEOTIDE SEQUENCE</scope>
</reference>